<feature type="region of interest" description="Disordered" evidence="1">
    <location>
        <begin position="1"/>
        <end position="20"/>
    </location>
</feature>
<organism evidence="3">
    <name type="scientific">Caenorhabditis brenneri</name>
    <name type="common">Nematode worm</name>
    <dbReference type="NCBI Taxonomy" id="135651"/>
    <lineage>
        <taxon>Eukaryota</taxon>
        <taxon>Metazoa</taxon>
        <taxon>Ecdysozoa</taxon>
        <taxon>Nematoda</taxon>
        <taxon>Chromadorea</taxon>
        <taxon>Rhabditida</taxon>
        <taxon>Rhabditina</taxon>
        <taxon>Rhabditomorpha</taxon>
        <taxon>Rhabditoidea</taxon>
        <taxon>Rhabditidae</taxon>
        <taxon>Peloderinae</taxon>
        <taxon>Caenorhabditis</taxon>
    </lineage>
</organism>
<gene>
    <name evidence="2" type="ORF">CAEBREN_21628</name>
</gene>
<proteinExistence type="predicted"/>
<evidence type="ECO:0000313" key="3">
    <source>
        <dbReference type="Proteomes" id="UP000008068"/>
    </source>
</evidence>
<sequence length="69" mass="7520">MTDVENPIATTGNKESPVKKADAVEEKAIDQDLFLIKNIPTFIGFKQFEKLLEIAPASSVKSSSARLPT</sequence>
<dbReference type="STRING" id="135651.G0P368"/>
<reference evidence="3" key="1">
    <citation type="submission" date="2011-07" db="EMBL/GenBank/DDBJ databases">
        <authorList>
            <consortium name="Caenorhabditis brenneri Sequencing and Analysis Consortium"/>
            <person name="Wilson R.K."/>
        </authorList>
    </citation>
    <scope>NUCLEOTIDE SEQUENCE [LARGE SCALE GENOMIC DNA]</scope>
    <source>
        <strain evidence="3">PB2801</strain>
    </source>
</reference>
<evidence type="ECO:0000313" key="2">
    <source>
        <dbReference type="EMBL" id="EGT43845.1"/>
    </source>
</evidence>
<evidence type="ECO:0000256" key="1">
    <source>
        <dbReference type="SAM" id="MobiDB-lite"/>
    </source>
</evidence>
<dbReference type="InParanoid" id="G0P368"/>
<keyword evidence="3" id="KW-1185">Reference proteome</keyword>
<dbReference type="Proteomes" id="UP000008068">
    <property type="component" value="Unassembled WGS sequence"/>
</dbReference>
<protein>
    <submittedName>
        <fullName evidence="2">Uncharacterized protein</fullName>
    </submittedName>
</protein>
<accession>G0P368</accession>
<dbReference type="EMBL" id="GL380037">
    <property type="protein sequence ID" value="EGT43845.1"/>
    <property type="molecule type" value="Genomic_DNA"/>
</dbReference>
<dbReference type="AlphaFoldDB" id="G0P368"/>
<name>G0P368_CAEBE</name>
<dbReference type="HOGENOM" id="CLU_2778115_0_0_1"/>